<evidence type="ECO:0000313" key="2">
    <source>
        <dbReference type="EMBL" id="PKB92790.1"/>
    </source>
</evidence>
<dbReference type="EMBL" id="LLXJ01009884">
    <property type="protein sequence ID" value="PKB92790.1"/>
    <property type="molecule type" value="Genomic_DNA"/>
</dbReference>
<feature type="region of interest" description="Disordered" evidence="1">
    <location>
        <begin position="1"/>
        <end position="26"/>
    </location>
</feature>
<dbReference type="Proteomes" id="UP000232722">
    <property type="component" value="Unassembled WGS sequence"/>
</dbReference>
<accession>A0A2N0NE02</accession>
<evidence type="ECO:0000313" key="3">
    <source>
        <dbReference type="Proteomes" id="UP000232722"/>
    </source>
</evidence>
<sequence>MSTATGRRPRGGMVLAPPTSSPTTGNITRISKRSLLPHVKSRKTPPSKLDRKRNLPIMYHEDGIKNVVTIYNGKTVKSCAIEQFQKGKNSKSSFISVEKNHKMGIYETLKETYQRIHEERDVFLQTIKKFGLGIDLSYHNWSYKRTALWLFERLSIGVPANDPLDPI</sequence>
<reference evidence="2 3" key="1">
    <citation type="submission" date="2016-04" db="EMBL/GenBank/DDBJ databases">
        <title>Genome analyses suggest a sexual origin of heterokaryosis in a supposedly ancient asexual fungus.</title>
        <authorList>
            <person name="Ropars J."/>
            <person name="Sedzielewska K."/>
            <person name="Noel J."/>
            <person name="Charron P."/>
            <person name="Farinelli L."/>
            <person name="Marton T."/>
            <person name="Kruger M."/>
            <person name="Pelin A."/>
            <person name="Brachmann A."/>
            <person name="Corradi N."/>
        </authorList>
    </citation>
    <scope>NUCLEOTIDE SEQUENCE [LARGE SCALE GENOMIC DNA]</scope>
    <source>
        <strain evidence="2 3">A5</strain>
    </source>
</reference>
<organism evidence="2 3">
    <name type="scientific">Rhizophagus irregularis</name>
    <dbReference type="NCBI Taxonomy" id="588596"/>
    <lineage>
        <taxon>Eukaryota</taxon>
        <taxon>Fungi</taxon>
        <taxon>Fungi incertae sedis</taxon>
        <taxon>Mucoromycota</taxon>
        <taxon>Glomeromycotina</taxon>
        <taxon>Glomeromycetes</taxon>
        <taxon>Glomerales</taxon>
        <taxon>Glomeraceae</taxon>
        <taxon>Rhizophagus</taxon>
    </lineage>
</organism>
<dbReference type="AlphaFoldDB" id="A0A2N0NE02"/>
<name>A0A2N0NE02_9GLOM</name>
<evidence type="ECO:0000256" key="1">
    <source>
        <dbReference type="SAM" id="MobiDB-lite"/>
    </source>
</evidence>
<comment type="caution">
    <text evidence="2">The sequence shown here is derived from an EMBL/GenBank/DDBJ whole genome shotgun (WGS) entry which is preliminary data.</text>
</comment>
<reference evidence="2 3" key="2">
    <citation type="submission" date="2017-09" db="EMBL/GenBank/DDBJ databases">
        <title>Extensive intraspecific genome diversity in a model arbuscular mycorrhizal fungus.</title>
        <authorList>
            <person name="Chen E.C."/>
            <person name="Morin E."/>
            <person name="Beaudet D."/>
            <person name="Noel J."/>
            <person name="Ndikumana S."/>
            <person name="Charron P."/>
            <person name="St-Onge C."/>
            <person name="Giorgi J."/>
            <person name="Grigoriev I.V."/>
            <person name="Roux C."/>
            <person name="Martin F.M."/>
            <person name="Corradi N."/>
        </authorList>
    </citation>
    <scope>NUCLEOTIDE SEQUENCE [LARGE SCALE GENOMIC DNA]</scope>
    <source>
        <strain evidence="2 3">A5</strain>
    </source>
</reference>
<dbReference type="VEuPathDB" id="FungiDB:RhiirA1_404784"/>
<protein>
    <submittedName>
        <fullName evidence="2">Uncharacterized protein</fullName>
    </submittedName>
</protein>
<proteinExistence type="predicted"/>
<gene>
    <name evidence="2" type="ORF">RhiirA5_387565</name>
</gene>